<evidence type="ECO:0000256" key="3">
    <source>
        <dbReference type="PIRSR" id="PIRSR600888-1"/>
    </source>
</evidence>
<feature type="active site" description="Proton donor" evidence="3">
    <location>
        <position position="133"/>
    </location>
</feature>
<accession>A0A8T4ILX1</accession>
<dbReference type="GO" id="GO:0000271">
    <property type="term" value="P:polysaccharide biosynthetic process"/>
    <property type="evidence" value="ECO:0007669"/>
    <property type="project" value="TreeGrafter"/>
</dbReference>
<keyword evidence="2" id="KW-0413">Isomerase</keyword>
<dbReference type="Pfam" id="PF00908">
    <property type="entry name" value="dTDP_sugar_isom"/>
    <property type="match status" value="1"/>
</dbReference>
<name>A0A8T4ILX1_9ACTN</name>
<dbReference type="InterPro" id="IPR011051">
    <property type="entry name" value="RmlC_Cupin_sf"/>
</dbReference>
<dbReference type="SUPFAM" id="SSF51182">
    <property type="entry name" value="RmlC-like cupins"/>
    <property type="match status" value="1"/>
</dbReference>
<keyword evidence="6" id="KW-1185">Reference proteome</keyword>
<evidence type="ECO:0000313" key="5">
    <source>
        <dbReference type="EMBL" id="MBR7672878.1"/>
    </source>
</evidence>
<sequence length="200" mass="21725">METRELKIEGAFAFTPPVFKDSRGLFSSPYQGHAFEAALGKPLFPVRQVSHNLSAPGVLRGIHYSATPPGTAKYVYCPKGRVQDFLIDLRVGSPTFGTWETAELDEDNCGAFYVPVGVGHAFMAMEEGSMVTYLLSGEYVAKNELAVDPLDPAIGLAVPTEFAPLQSERDLAAPTLAEAEKQGLLPAYEDCKEAEARLWP</sequence>
<comment type="caution">
    <text evidence="5">The sequence shown here is derived from an EMBL/GenBank/DDBJ whole genome shotgun (WGS) entry which is preliminary data.</text>
</comment>
<evidence type="ECO:0000256" key="4">
    <source>
        <dbReference type="PIRSR" id="PIRSR600888-3"/>
    </source>
</evidence>
<dbReference type="AlphaFoldDB" id="A0A8T4ILX1"/>
<dbReference type="GO" id="GO:0008830">
    <property type="term" value="F:dTDP-4-dehydrorhamnose 3,5-epimerase activity"/>
    <property type="evidence" value="ECO:0007669"/>
    <property type="project" value="InterPro"/>
</dbReference>
<evidence type="ECO:0000313" key="6">
    <source>
        <dbReference type="Proteomes" id="UP000675554"/>
    </source>
</evidence>
<dbReference type="PANTHER" id="PTHR21047">
    <property type="entry name" value="DTDP-6-DEOXY-D-GLUCOSE-3,5 EPIMERASE"/>
    <property type="match status" value="1"/>
</dbReference>
<feature type="active site" description="Proton acceptor" evidence="3">
    <location>
        <position position="63"/>
    </location>
</feature>
<dbReference type="Gene3D" id="2.60.120.10">
    <property type="entry name" value="Jelly Rolls"/>
    <property type="match status" value="1"/>
</dbReference>
<dbReference type="PANTHER" id="PTHR21047:SF2">
    <property type="entry name" value="THYMIDINE DIPHOSPHO-4-KETO-RHAMNOSE 3,5-EPIMERASE"/>
    <property type="match status" value="1"/>
</dbReference>
<dbReference type="InterPro" id="IPR014710">
    <property type="entry name" value="RmlC-like_jellyroll"/>
</dbReference>
<evidence type="ECO:0000256" key="2">
    <source>
        <dbReference type="ARBA" id="ARBA00023235"/>
    </source>
</evidence>
<organism evidence="5 6">
    <name type="scientific">Streptomyces daliensis</name>
    <dbReference type="NCBI Taxonomy" id="299421"/>
    <lineage>
        <taxon>Bacteria</taxon>
        <taxon>Bacillati</taxon>
        <taxon>Actinomycetota</taxon>
        <taxon>Actinomycetes</taxon>
        <taxon>Kitasatosporales</taxon>
        <taxon>Streptomycetaceae</taxon>
        <taxon>Streptomyces</taxon>
    </lineage>
</organism>
<gene>
    <name evidence="5" type="ORF">KDA82_07590</name>
</gene>
<reference evidence="5" key="1">
    <citation type="submission" date="2021-04" db="EMBL/GenBank/DDBJ databases">
        <title>Sequencing of actinobacteria type strains.</title>
        <authorList>
            <person name="Nguyen G.-S."/>
            <person name="Wentzel A."/>
        </authorList>
    </citation>
    <scope>NUCLEOTIDE SEQUENCE</scope>
    <source>
        <strain evidence="5">DSM 42095</strain>
    </source>
</reference>
<protein>
    <submittedName>
        <fullName evidence="5">dTDP-4-dehydrorhamnose 3,5-epimerase family protein</fullName>
    </submittedName>
</protein>
<evidence type="ECO:0000256" key="1">
    <source>
        <dbReference type="ARBA" id="ARBA00010154"/>
    </source>
</evidence>
<dbReference type="GO" id="GO:0019305">
    <property type="term" value="P:dTDP-rhamnose biosynthetic process"/>
    <property type="evidence" value="ECO:0007669"/>
    <property type="project" value="TreeGrafter"/>
</dbReference>
<dbReference type="Proteomes" id="UP000675554">
    <property type="component" value="Unassembled WGS sequence"/>
</dbReference>
<dbReference type="CDD" id="cd00438">
    <property type="entry name" value="cupin_RmlC"/>
    <property type="match status" value="1"/>
</dbReference>
<comment type="similarity">
    <text evidence="1">Belongs to the dTDP-4-dehydrorhamnose 3,5-epimerase family.</text>
</comment>
<proteinExistence type="inferred from homology"/>
<dbReference type="InterPro" id="IPR000888">
    <property type="entry name" value="RmlC-like"/>
</dbReference>
<dbReference type="GO" id="GO:0005829">
    <property type="term" value="C:cytosol"/>
    <property type="evidence" value="ECO:0007669"/>
    <property type="project" value="TreeGrafter"/>
</dbReference>
<dbReference type="EMBL" id="JAGSMN010000144">
    <property type="protein sequence ID" value="MBR7672878.1"/>
    <property type="molecule type" value="Genomic_DNA"/>
</dbReference>
<feature type="site" description="Participates in a stacking interaction with the thymidine ring of dTDP-4-oxo-6-deoxyglucose" evidence="4">
    <location>
        <position position="139"/>
    </location>
</feature>